<dbReference type="OrthoDB" id="1430047at2"/>
<dbReference type="eggNOG" id="ENOG502ZCA0">
    <property type="taxonomic scope" value="Bacteria"/>
</dbReference>
<dbReference type="Proteomes" id="UP000028712">
    <property type="component" value="Unassembled WGS sequence"/>
</dbReference>
<evidence type="ECO:0008006" key="6">
    <source>
        <dbReference type="Google" id="ProtNLM"/>
    </source>
</evidence>
<dbReference type="EMBL" id="MUGY01000005">
    <property type="protein sequence ID" value="OXA95851.1"/>
    <property type="molecule type" value="Genomic_DNA"/>
</dbReference>
<evidence type="ECO:0000313" key="5">
    <source>
        <dbReference type="Proteomes" id="UP000198424"/>
    </source>
</evidence>
<accession>A0A085ZWS5</accession>
<evidence type="ECO:0000313" key="3">
    <source>
        <dbReference type="EMBL" id="OXA95851.1"/>
    </source>
</evidence>
<proteinExistence type="predicted"/>
<evidence type="ECO:0000313" key="4">
    <source>
        <dbReference type="Proteomes" id="UP000028712"/>
    </source>
</evidence>
<name>A0A085ZWS5_FLAHY</name>
<dbReference type="EMBL" id="JPRM01000051">
    <property type="protein sequence ID" value="KFF08889.1"/>
    <property type="molecule type" value="Genomic_DNA"/>
</dbReference>
<dbReference type="RefSeq" id="WP_035628086.1">
    <property type="nucleotide sequence ID" value="NZ_JBEWQG010000013.1"/>
</dbReference>
<dbReference type="STRING" id="991.IW20_23420"/>
<evidence type="ECO:0000313" key="2">
    <source>
        <dbReference type="EMBL" id="KFF08889.1"/>
    </source>
</evidence>
<feature type="signal peptide" evidence="1">
    <location>
        <begin position="1"/>
        <end position="27"/>
    </location>
</feature>
<comment type="caution">
    <text evidence="2">The sequence shown here is derived from an EMBL/GenBank/DDBJ whole genome shotgun (WGS) entry which is preliminary data.</text>
</comment>
<feature type="chain" id="PRO_5001801736" description="DUF4249 domain-containing protein" evidence="1">
    <location>
        <begin position="28"/>
        <end position="279"/>
    </location>
</feature>
<dbReference type="PROSITE" id="PS51257">
    <property type="entry name" value="PROKAR_LIPOPROTEIN"/>
    <property type="match status" value="1"/>
</dbReference>
<keyword evidence="5" id="KW-1185">Reference proteome</keyword>
<dbReference type="Proteomes" id="UP000198424">
    <property type="component" value="Unassembled WGS sequence"/>
</dbReference>
<keyword evidence="1" id="KW-0732">Signal</keyword>
<protein>
    <recommendedName>
        <fullName evidence="6">DUF4249 domain-containing protein</fullName>
    </recommendedName>
</protein>
<dbReference type="Pfam" id="PF14054">
    <property type="entry name" value="DUF4249"/>
    <property type="match status" value="1"/>
</dbReference>
<reference evidence="3 5" key="2">
    <citation type="submission" date="2016-11" db="EMBL/GenBank/DDBJ databases">
        <title>Whole genomes of Flavobacteriaceae.</title>
        <authorList>
            <person name="Stine C."/>
            <person name="Li C."/>
            <person name="Tadesse D."/>
        </authorList>
    </citation>
    <scope>NUCLEOTIDE SEQUENCE [LARGE SCALE GENOMIC DNA]</scope>
    <source>
        <strain evidence="3 5">ATCC 29551</strain>
    </source>
</reference>
<dbReference type="InterPro" id="IPR025345">
    <property type="entry name" value="DUF4249"/>
</dbReference>
<gene>
    <name evidence="3" type="ORF">B0A62_07530</name>
    <name evidence="2" type="ORF">IW20_23420</name>
</gene>
<dbReference type="AlphaFoldDB" id="A0A085ZWS5"/>
<sequence length="279" mass="31298">MLRLKKYNLKSKAFTLFSLLFVSLFLSCDKVVELDLETGEPKIVIDAEIVWVKGTDGSKQTIKISRMAPYYSATTPKVSGAQVRVENSDGVVFTFNESEPGLYVCTNFVPVINMEYKLFAQVDGQSLTAVEKLVSVPVVEKIDQEFMPDISGPDLIVVSFYYKDPADQTNYYLTDYKSVLSPFPEYTSSSDEFANGNELVEKFSDADLKPGITLNITHRGISKNFYNYMNLILEVTNSNPFAAVPGNIRGNIINTTDTNNFALGYFRLCEANRMTYTVK</sequence>
<organism evidence="2 4">
    <name type="scientific">Flavobacterium hydatis</name>
    <name type="common">Cytophaga aquatilis</name>
    <dbReference type="NCBI Taxonomy" id="991"/>
    <lineage>
        <taxon>Bacteria</taxon>
        <taxon>Pseudomonadati</taxon>
        <taxon>Bacteroidota</taxon>
        <taxon>Flavobacteriia</taxon>
        <taxon>Flavobacteriales</taxon>
        <taxon>Flavobacteriaceae</taxon>
        <taxon>Flavobacterium</taxon>
    </lineage>
</organism>
<evidence type="ECO:0000256" key="1">
    <source>
        <dbReference type="SAM" id="SignalP"/>
    </source>
</evidence>
<reference evidence="2 4" key="1">
    <citation type="submission" date="2014-07" db="EMBL/GenBank/DDBJ databases">
        <title>Genome of Flavobacterium hydatis DSM 2063.</title>
        <authorList>
            <person name="Pipes S.E."/>
            <person name="Stropko S.J."/>
            <person name="Newman J.D."/>
        </authorList>
    </citation>
    <scope>NUCLEOTIDE SEQUENCE [LARGE SCALE GENOMIC DNA]</scope>
    <source>
        <strain evidence="2 4">DSM 2063</strain>
    </source>
</reference>